<proteinExistence type="predicted"/>
<dbReference type="EMBL" id="PEXI01000033">
    <property type="protein sequence ID" value="PIU24453.1"/>
    <property type="molecule type" value="Genomic_DNA"/>
</dbReference>
<gene>
    <name evidence="3" type="ORF">COT12_00955</name>
</gene>
<dbReference type="InterPro" id="IPR000305">
    <property type="entry name" value="GIY-YIG_endonuc"/>
</dbReference>
<feature type="region of interest" description="Disordered" evidence="1">
    <location>
        <begin position="64"/>
        <end position="84"/>
    </location>
</feature>
<evidence type="ECO:0000259" key="2">
    <source>
        <dbReference type="PROSITE" id="PS50164"/>
    </source>
</evidence>
<keyword evidence="3" id="KW-0540">Nuclease</keyword>
<comment type="caution">
    <text evidence="3">The sequence shown here is derived from an EMBL/GenBank/DDBJ whole genome shotgun (WGS) entry which is preliminary data.</text>
</comment>
<evidence type="ECO:0000313" key="4">
    <source>
        <dbReference type="Proteomes" id="UP000229896"/>
    </source>
</evidence>
<dbReference type="Gene3D" id="3.40.1440.10">
    <property type="entry name" value="GIY-YIG endonuclease"/>
    <property type="match status" value="1"/>
</dbReference>
<dbReference type="AlphaFoldDB" id="A0A2M6YCN7"/>
<dbReference type="SUPFAM" id="SSF82771">
    <property type="entry name" value="GIY-YIG endonuclease"/>
    <property type="match status" value="1"/>
</dbReference>
<feature type="domain" description="GIY-YIG" evidence="2">
    <location>
        <begin position="1"/>
        <end position="72"/>
    </location>
</feature>
<organism evidence="3 4">
    <name type="scientific">Candidatus Berkelbacteria bacterium CG08_land_8_20_14_0_20_39_8</name>
    <dbReference type="NCBI Taxonomy" id="1974511"/>
    <lineage>
        <taxon>Bacteria</taxon>
        <taxon>Candidatus Berkelbacteria</taxon>
    </lineage>
</organism>
<dbReference type="Proteomes" id="UP000229896">
    <property type="component" value="Unassembled WGS sequence"/>
</dbReference>
<sequence length="84" mass="10056">MIENQDDHSLYISFSANVDRRIVEHISKIGGYYTKKKFGNWKLLYVEGYINRFDALKREKYLKSGSGRKYPRKQLSNYFNNTPR</sequence>
<dbReference type="InterPro" id="IPR035901">
    <property type="entry name" value="GIY-YIG_endonuc_sf"/>
</dbReference>
<protein>
    <submittedName>
        <fullName evidence="3">Endonuclease</fullName>
    </submittedName>
</protein>
<feature type="compositionally biased region" description="Polar residues" evidence="1">
    <location>
        <begin position="74"/>
        <end position="84"/>
    </location>
</feature>
<keyword evidence="3" id="KW-0255">Endonuclease</keyword>
<evidence type="ECO:0000256" key="1">
    <source>
        <dbReference type="SAM" id="MobiDB-lite"/>
    </source>
</evidence>
<dbReference type="Pfam" id="PF01541">
    <property type="entry name" value="GIY-YIG"/>
    <property type="match status" value="1"/>
</dbReference>
<evidence type="ECO:0000313" key="3">
    <source>
        <dbReference type="EMBL" id="PIU24453.1"/>
    </source>
</evidence>
<dbReference type="PROSITE" id="PS50164">
    <property type="entry name" value="GIY_YIG"/>
    <property type="match status" value="1"/>
</dbReference>
<accession>A0A2M6YCN7</accession>
<dbReference type="GO" id="GO:0004519">
    <property type="term" value="F:endonuclease activity"/>
    <property type="evidence" value="ECO:0007669"/>
    <property type="project" value="UniProtKB-KW"/>
</dbReference>
<name>A0A2M6YCN7_9BACT</name>
<keyword evidence="3" id="KW-0378">Hydrolase</keyword>
<reference evidence="4" key="1">
    <citation type="submission" date="2017-09" db="EMBL/GenBank/DDBJ databases">
        <title>Depth-based differentiation of microbial function through sediment-hosted aquifers and enrichment of novel symbionts in the deep terrestrial subsurface.</title>
        <authorList>
            <person name="Probst A.J."/>
            <person name="Ladd B."/>
            <person name="Jarett J.K."/>
            <person name="Geller-Mcgrath D.E."/>
            <person name="Sieber C.M.K."/>
            <person name="Emerson J.B."/>
            <person name="Anantharaman K."/>
            <person name="Thomas B.C."/>
            <person name="Malmstrom R."/>
            <person name="Stieglmeier M."/>
            <person name="Klingl A."/>
            <person name="Woyke T."/>
            <person name="Ryan C.M."/>
            <person name="Banfield J.F."/>
        </authorList>
    </citation>
    <scope>NUCLEOTIDE SEQUENCE [LARGE SCALE GENOMIC DNA]</scope>
</reference>